<dbReference type="PANTHER" id="PTHR33167:SF29">
    <property type="entry name" value="T28K15.14 PROTEIN"/>
    <property type="match status" value="1"/>
</dbReference>
<feature type="region of interest" description="Disordered" evidence="1">
    <location>
        <begin position="437"/>
        <end position="471"/>
    </location>
</feature>
<dbReference type="Proteomes" id="UP000235220">
    <property type="component" value="Chromosome 2"/>
</dbReference>
<evidence type="ECO:0000256" key="1">
    <source>
        <dbReference type="SAM" id="MobiDB-lite"/>
    </source>
</evidence>
<dbReference type="GeneID" id="109011439"/>
<dbReference type="RefSeq" id="XP_018848207.1">
    <property type="nucleotide sequence ID" value="XM_018992662.2"/>
</dbReference>
<dbReference type="Pfam" id="PF05904">
    <property type="entry name" value="DUF863"/>
    <property type="match status" value="1"/>
</dbReference>
<reference evidence="3" key="1">
    <citation type="submission" date="2025-08" db="UniProtKB">
        <authorList>
            <consortium name="RefSeq"/>
        </authorList>
    </citation>
    <scope>IDENTIFICATION</scope>
    <source>
        <tissue evidence="3">Leaves</tissue>
    </source>
</reference>
<evidence type="ECO:0000313" key="2">
    <source>
        <dbReference type="Proteomes" id="UP000235220"/>
    </source>
</evidence>
<accession>A0A2I4GWE0</accession>
<dbReference type="AlphaFoldDB" id="A0A2I4GWE0"/>
<feature type="compositionally biased region" description="Low complexity" evidence="1">
    <location>
        <begin position="457"/>
        <end position="470"/>
    </location>
</feature>
<gene>
    <name evidence="3" type="primary">LOC109011439</name>
</gene>
<protein>
    <submittedName>
        <fullName evidence="3">Uncharacterized protein LOC109011439 isoform X2</fullName>
    </submittedName>
</protein>
<feature type="compositionally biased region" description="Basic and acidic residues" evidence="1">
    <location>
        <begin position="509"/>
        <end position="525"/>
    </location>
</feature>
<proteinExistence type="predicted"/>
<name>A0A2I4GWE0_JUGRE</name>
<feature type="region of interest" description="Disordered" evidence="1">
    <location>
        <begin position="505"/>
        <end position="525"/>
    </location>
</feature>
<dbReference type="InterPro" id="IPR008581">
    <property type="entry name" value="DUF863_pln"/>
</dbReference>
<keyword evidence="2" id="KW-1185">Reference proteome</keyword>
<sequence>MRMQGDFDLNSVQIYPDSLREALKKTMLSQEVIFRKQVEELHRLYMTQKTLMDNIAWIEFDRYNLRKASTQSSLLCSANLARYEAHMKETAISSIPMADPKQSTSHMSLEGHQGVYYNLWQGPQDLQLPSDQYFSNVDPELKLSLSSAEGNWRERSAKRNWFDKKVPPCPHNIIDLEESILRVSNESEQHAPSFSHAALTTHSGGERETGFSILSDPVISCTVKKDLPDKIAHICPLLDDHKCCQEKNYLKKELKDFHFGTPSNNLSTKMRQPSLFKAAHLDLNKVQLDDSSCCSNDLLVAHPSTASSAHVFIELFGRVQEDNCASMTWIKENENCSNEASDILHQDDAVNSLIDSNSKSKITEIWASTSKFNGLCGSEVGLCEDLGGHGSEPNNGNVGFLLEPSKNLLHDPNGMCIASGQMNFEKSEEDIIILASSSQSQSTVQGGRGNVSPASCKSQSNVDNDSSSVKTMQSGIEIGSSNLSPFDQFSGNHVGCQVAETLSGNQDQRSFDSSESKHECHNKEESSEADALIHWAAESLVHFSLEIASGNQDCSAKAELTEMKNEGRDQPQCSSDSFELIALNLKECNVDEYSVSSKPFEVNDMETTDFSSKLRRGRRLKDFQKDILPGLASLSRQEIREDINILEGVLRSREYRKIRARMADGQSWCAPVRSRRSRLNYVRRKKI</sequence>
<dbReference type="PANTHER" id="PTHR33167">
    <property type="entry name" value="TRANSCRIPTION FACTOR, PUTATIVE (DUF863)-RELATED"/>
    <property type="match status" value="1"/>
</dbReference>
<dbReference type="OrthoDB" id="786875at2759"/>
<organism evidence="2 3">
    <name type="scientific">Juglans regia</name>
    <name type="common">English walnut</name>
    <dbReference type="NCBI Taxonomy" id="51240"/>
    <lineage>
        <taxon>Eukaryota</taxon>
        <taxon>Viridiplantae</taxon>
        <taxon>Streptophyta</taxon>
        <taxon>Embryophyta</taxon>
        <taxon>Tracheophyta</taxon>
        <taxon>Spermatophyta</taxon>
        <taxon>Magnoliopsida</taxon>
        <taxon>eudicotyledons</taxon>
        <taxon>Gunneridae</taxon>
        <taxon>Pentapetalae</taxon>
        <taxon>rosids</taxon>
        <taxon>fabids</taxon>
        <taxon>Fagales</taxon>
        <taxon>Juglandaceae</taxon>
        <taxon>Juglans</taxon>
    </lineage>
</organism>
<evidence type="ECO:0000313" key="3">
    <source>
        <dbReference type="RefSeq" id="XP_018848207.1"/>
    </source>
</evidence>